<feature type="compositionally biased region" description="Basic and acidic residues" evidence="8">
    <location>
        <begin position="1868"/>
        <end position="1881"/>
    </location>
</feature>
<feature type="domain" description="NEAT" evidence="12">
    <location>
        <begin position="52"/>
        <end position="186"/>
    </location>
</feature>
<feature type="compositionally biased region" description="Basic and acidic residues" evidence="8">
    <location>
        <begin position="543"/>
        <end position="552"/>
    </location>
</feature>
<feature type="domain" description="Gram-positive cocci surface proteins LPxTG" evidence="11">
    <location>
        <begin position="2055"/>
        <end position="2089"/>
    </location>
</feature>
<feature type="domain" description="NEAT" evidence="12">
    <location>
        <begin position="1355"/>
        <end position="1487"/>
    </location>
</feature>
<feature type="signal peptide" evidence="10">
    <location>
        <begin position="1"/>
        <end position="30"/>
    </location>
</feature>
<protein>
    <submittedName>
        <fullName evidence="13">Iron Transport-associated domain-containing protein</fullName>
    </submittedName>
</protein>
<reference evidence="13 14" key="1">
    <citation type="submission" date="2016-11" db="EMBL/GenBank/DDBJ databases">
        <authorList>
            <person name="Jaros S."/>
            <person name="Januszkiewicz K."/>
            <person name="Wedrychowicz H."/>
        </authorList>
    </citation>
    <scope>NUCLEOTIDE SEQUENCE [LARGE SCALE GENOMIC DNA]</scope>
    <source>
        <strain evidence="13 14">DSM 2631</strain>
    </source>
</reference>
<dbReference type="STRING" id="1533.SAMN05443638_12216"/>
<accession>A0A1M4XY42</accession>
<dbReference type="PROSITE" id="PS50847">
    <property type="entry name" value="GRAM_POS_ANCHORING"/>
    <property type="match status" value="1"/>
</dbReference>
<evidence type="ECO:0000259" key="12">
    <source>
        <dbReference type="PROSITE" id="PS50978"/>
    </source>
</evidence>
<feature type="domain" description="NEAT" evidence="12">
    <location>
        <begin position="1183"/>
        <end position="1317"/>
    </location>
</feature>
<dbReference type="InterPro" id="IPR001611">
    <property type="entry name" value="Leu-rich_rpt"/>
</dbReference>
<evidence type="ECO:0000256" key="10">
    <source>
        <dbReference type="SAM" id="SignalP"/>
    </source>
</evidence>
<feature type="chain" id="PRO_5009908357" evidence="10">
    <location>
        <begin position="31"/>
        <end position="2089"/>
    </location>
</feature>
<proteinExistence type="predicted"/>
<dbReference type="PANTHER" id="PTHR24366:SF96">
    <property type="entry name" value="LEUCINE RICH REPEAT CONTAINING 53"/>
    <property type="match status" value="1"/>
</dbReference>
<keyword evidence="9" id="KW-1133">Transmembrane helix</keyword>
<dbReference type="SMART" id="SM00725">
    <property type="entry name" value="NEAT"/>
    <property type="match status" value="9"/>
</dbReference>
<sequence>MRKSLSKKAAALVLLVNMGVIGTSAITVYAKDNVVNSSLESVSKSDNELKGEKKGLYEVSFKALKENVEEPSMAGGYIEKVNYEVKEDKNQLIFSLDSIDWMQNIKATVDGKEIEPEIKDVVSKENSDGKGNQKGKVIFDVKNLDSKITLHMNVVPMGNARVAFRVILDKNSLSLIKSEETLTKPDIPSNTITDSERPDALNSKPSETAAKEKEELSLEDGLYNVKYKTLKEKENENSMAGGYVEKVTYEVEKEKKYLIFDLDSIDWMTNIKVTVKDKGITPTEIERHKKEENDFKGKEKGKIKFEIDNIENEFMLHMNVEPMGNARVAFRVIPDKSTLTKITSKDEEKPKPSKPLEDGESKPQTSIEDTSLLKDEKDCVYEVSVKALKIDEEKESYASSYLEKTARYEIKDKKKYVTLKLKSGNSIKDIGIEINGQKIDDLIIKEDKEKNSKTIKFQLPDLDSKIKVSGKVSIIFFDKSVEFRVVPDKNTLKELKNEIPTGIENENPLDSISPSGEVVKPTNNKDIEEHKEEGHEGSITTNPEEKPTEPKGAEGNGTVKPGEAEDNIKDQLNEKKLEDGVYTLGFKAYRIDRPNEESMLGGFFDKNIKVEVENGNIILTWMNLCNANMLYDFMLESNGKYERSISNPHGEPNATGEYFMQTFKMPVSDLDKDHLVGVLVSAMGGQKNDIGNPEKYTKARIVFNKDIVKGWNGFETDNNVKLANIVLNEALLNVGADKDGDGNISNEEISNLSGEVDLSSSDLSDISKLYNLGDKVTSLYLNGNKIKELPKGIFDKMVNLENLYLNGNLIENLPDGIFDKLTKLKVLGLSTNKIKNIPKGTFDKLNNLTELDLGKNNLTKLDEDVFIGLKNIDSLSLSENNIEELPDNIFKYNNTLRLLFLYDNNLNKVPKSIGGLDRLESLSLNNNKIEILPEELKNLNNLNSLNISKNYIKEISEDLFSIFKNMNSIDLSDNNISSIPDNLIDILPNLKYLNLKLNNIKKLPNLNSDWLKKYKDYLLVSPQKSDLGLKLTVKDGLIKWTQDLSALDLLYWDRLRGNESPKTIEEYKNKLKDKSIVDILNDKDLDWTIITELQKKDESGNFVTINKVSTEELQDEGGSYEDKNMKEGDKYRLIKTVYSSVGSYKMHKFSYVLDFVAKNSGLIGDKQDEPQVTDIVKPEESKEKDGLYEVKVDSLKENNDEKSMAGSYVENVNYEVKDGKKYMEVSLDSIDWMKDIVVTVDGKDIKPEIKDLLDKTVNDGKGKKKGKIRFEVKDLNSKITLHMNVEPMGNARVAFRMVPEKESLKLIDNNSKPSSEILQPVDNEKPDIIDVVNPEEPKPEKPIEEPEIPAEKEAVKDGYYKVSVKTLKNNSNENSMAGAYVKKVNYEVKNGKKYIEVSLDSIDWMKNLVITVDGKNIKPSIVYKVKKDKADGKGTEKGKIRFEVKDLNSKITLHMNVEPMGNARVAFRLVLNSESLVLDSKEVIKPSPEVKTEEKPDIIDVVSPEEEPKPKPEVPVEEPEAPKEEEKPVIDTEKEATYEIKNDIDIKEAKDLSIVRKYLKENTNIEVKDKETFIVLNFSNKTDISKLEITIDDKKTNFDVISNNNLVRAIGENSLKNINYVNKSSNLKTVRFKVPNLESKVKVKLYDNDSKNNVTFGLKLKGNTLKEVSNNNDNNLNLNDSVKPEENKEKDGLYEVKVDSLKENNDEKSMSGSYIENVNYEVKDGKKYIEASLDSIDWMKNIVVTVDGKDIKPEIKDLLDKPVNDGKGKKKGKIRFEVKDLNSKITLHMNVEPMGNARVAFRMVPKKDTLKLIKEEVPTIGDNENHSNVPDNEVKPTENNSNIKNDNNEGNTNSKDSNIEKPVVSEVVNKEDNLAVDPKENKEKDGLYEISMKTLKENSDEPSMAGAYLGDKAKVEMKNGKKYVILTLNRSDWMDNIEALVNGKKANYDVLNVKSLPNGEKTSTIRFEVPDLTSPITLKMNVKPMGNERVAFRVLLNKDSLKYLKNTNYDPKEAEEYLDKLAEDTKDKVKETNSTKESSNKNNIDSKKISKEKKLPKTGVSIGGGIMATIGSIVSALGLALMKNKKRGN</sequence>
<dbReference type="Proteomes" id="UP000184035">
    <property type="component" value="Unassembled WGS sequence"/>
</dbReference>
<evidence type="ECO:0000256" key="6">
    <source>
        <dbReference type="ARBA" id="ARBA00022737"/>
    </source>
</evidence>
<evidence type="ECO:0000256" key="9">
    <source>
        <dbReference type="SAM" id="Phobius"/>
    </source>
</evidence>
<dbReference type="SMART" id="SM00365">
    <property type="entry name" value="LRR_SD22"/>
    <property type="match status" value="8"/>
</dbReference>
<dbReference type="Gene3D" id="2.60.40.1850">
    <property type="match status" value="9"/>
</dbReference>
<dbReference type="GO" id="GO:0030313">
    <property type="term" value="C:cell envelope"/>
    <property type="evidence" value="ECO:0007669"/>
    <property type="project" value="UniProtKB-SubCell"/>
</dbReference>
<gene>
    <name evidence="13" type="ORF">SAMN05443638_12216</name>
</gene>
<keyword evidence="7" id="KW-0572">Peptidoglycan-anchor</keyword>
<feature type="transmembrane region" description="Helical" evidence="9">
    <location>
        <begin position="2060"/>
        <end position="2082"/>
    </location>
</feature>
<dbReference type="EMBL" id="FQVM01000022">
    <property type="protein sequence ID" value="SHE98524.1"/>
    <property type="molecule type" value="Genomic_DNA"/>
</dbReference>
<evidence type="ECO:0000256" key="3">
    <source>
        <dbReference type="ARBA" id="ARBA00022525"/>
    </source>
</evidence>
<dbReference type="SUPFAM" id="SSF158911">
    <property type="entry name" value="NEAT domain-like"/>
    <property type="match status" value="9"/>
</dbReference>
<feature type="compositionally biased region" description="Basic and acidic residues" evidence="8">
    <location>
        <begin position="343"/>
        <end position="361"/>
    </location>
</feature>
<feature type="region of interest" description="Disordered" evidence="8">
    <location>
        <begin position="184"/>
        <end position="215"/>
    </location>
</feature>
<dbReference type="GO" id="GO:0009274">
    <property type="term" value="C:peptidoglycan-based cell wall"/>
    <property type="evidence" value="ECO:0007669"/>
    <property type="project" value="UniProtKB-ARBA"/>
</dbReference>
<dbReference type="SUPFAM" id="SSF52058">
    <property type="entry name" value="L domain-like"/>
    <property type="match status" value="1"/>
</dbReference>
<evidence type="ECO:0000256" key="4">
    <source>
        <dbReference type="ARBA" id="ARBA00022614"/>
    </source>
</evidence>
<dbReference type="OrthoDB" id="1741961at2"/>
<feature type="compositionally biased region" description="Basic and acidic residues" evidence="8">
    <location>
        <begin position="523"/>
        <end position="536"/>
    </location>
</feature>
<feature type="region of interest" description="Disordered" evidence="8">
    <location>
        <begin position="341"/>
        <end position="369"/>
    </location>
</feature>
<feature type="region of interest" description="Disordered" evidence="8">
    <location>
        <begin position="1501"/>
        <end position="1529"/>
    </location>
</feature>
<dbReference type="InterPro" id="IPR037250">
    <property type="entry name" value="NEAT_dom_sf"/>
</dbReference>
<feature type="compositionally biased region" description="Low complexity" evidence="8">
    <location>
        <begin position="1839"/>
        <end position="1851"/>
    </location>
</feature>
<dbReference type="InterPro" id="IPR018247">
    <property type="entry name" value="EF_Hand_1_Ca_BS"/>
</dbReference>
<name>A0A1M4XY42_9CLOT</name>
<dbReference type="PROSITE" id="PS00018">
    <property type="entry name" value="EF_HAND_1"/>
    <property type="match status" value="1"/>
</dbReference>
<evidence type="ECO:0000259" key="11">
    <source>
        <dbReference type="PROSITE" id="PS50847"/>
    </source>
</evidence>
<feature type="domain" description="NEAT" evidence="12">
    <location>
        <begin position="218"/>
        <end position="352"/>
    </location>
</feature>
<feature type="domain" description="NEAT" evidence="12">
    <location>
        <begin position="1533"/>
        <end position="1678"/>
    </location>
</feature>
<dbReference type="Pfam" id="PF05031">
    <property type="entry name" value="NEAT"/>
    <property type="match status" value="8"/>
</dbReference>
<dbReference type="Gene3D" id="3.80.10.10">
    <property type="entry name" value="Ribonuclease Inhibitor"/>
    <property type="match status" value="1"/>
</dbReference>
<evidence type="ECO:0000256" key="2">
    <source>
        <dbReference type="ARBA" id="ARBA00022512"/>
    </source>
</evidence>
<evidence type="ECO:0000256" key="1">
    <source>
        <dbReference type="ARBA" id="ARBA00004196"/>
    </source>
</evidence>
<keyword evidence="9" id="KW-0472">Membrane</keyword>
<feature type="region of interest" description="Disordered" evidence="8">
    <location>
        <begin position="502"/>
        <end position="566"/>
    </location>
</feature>
<dbReference type="InterPro" id="IPR032675">
    <property type="entry name" value="LRR_dom_sf"/>
</dbReference>
<dbReference type="InterPro" id="IPR006635">
    <property type="entry name" value="NEAT_dom"/>
</dbReference>
<dbReference type="Pfam" id="PF13855">
    <property type="entry name" value="LRR_8"/>
    <property type="match status" value="2"/>
</dbReference>
<feature type="compositionally biased region" description="Basic and acidic residues" evidence="8">
    <location>
        <begin position="1506"/>
        <end position="1529"/>
    </location>
</feature>
<comment type="subcellular location">
    <subcellularLocation>
        <location evidence="1">Cell envelope</location>
    </subcellularLocation>
</comment>
<dbReference type="SMART" id="SM00364">
    <property type="entry name" value="LRR_BAC"/>
    <property type="match status" value="6"/>
</dbReference>
<evidence type="ECO:0000256" key="7">
    <source>
        <dbReference type="ARBA" id="ARBA00023088"/>
    </source>
</evidence>
<feature type="domain" description="NEAT" evidence="12">
    <location>
        <begin position="376"/>
        <end position="505"/>
    </location>
</feature>
<dbReference type="SMART" id="SM00369">
    <property type="entry name" value="LRR_TYP"/>
    <property type="match status" value="9"/>
</dbReference>
<dbReference type="InterPro" id="IPR003591">
    <property type="entry name" value="Leu-rich_rpt_typical-subtyp"/>
</dbReference>
<feature type="domain" description="NEAT" evidence="12">
    <location>
        <begin position="1883"/>
        <end position="2014"/>
    </location>
</feature>
<feature type="domain" description="NEAT" evidence="12">
    <location>
        <begin position="577"/>
        <end position="711"/>
    </location>
</feature>
<keyword evidence="9" id="KW-0812">Transmembrane</keyword>
<dbReference type="FunFam" id="3.80.10.10:FF:001164">
    <property type="entry name" value="GH01279p"/>
    <property type="match status" value="1"/>
</dbReference>
<evidence type="ECO:0000256" key="5">
    <source>
        <dbReference type="ARBA" id="ARBA00022729"/>
    </source>
</evidence>
<keyword evidence="4" id="KW-0433">Leucine-rich repeat</keyword>
<keyword evidence="14" id="KW-1185">Reference proteome</keyword>
<evidence type="ECO:0000313" key="13">
    <source>
        <dbReference type="EMBL" id="SHE98524.1"/>
    </source>
</evidence>
<keyword evidence="3" id="KW-0964">Secreted</keyword>
<evidence type="ECO:0000256" key="8">
    <source>
        <dbReference type="SAM" id="MobiDB-lite"/>
    </source>
</evidence>
<keyword evidence="5 10" id="KW-0732">Signal</keyword>
<keyword evidence="2" id="KW-0134">Cell wall</keyword>
<evidence type="ECO:0000313" key="14">
    <source>
        <dbReference type="Proteomes" id="UP000184035"/>
    </source>
</evidence>
<feature type="compositionally biased region" description="Low complexity" evidence="8">
    <location>
        <begin position="1670"/>
        <end position="1680"/>
    </location>
</feature>
<feature type="domain" description="NEAT" evidence="12">
    <location>
        <begin position="1689"/>
        <end position="1823"/>
    </location>
</feature>
<organism evidence="13 14">
    <name type="scientific">Clostridium fallax</name>
    <dbReference type="NCBI Taxonomy" id="1533"/>
    <lineage>
        <taxon>Bacteria</taxon>
        <taxon>Bacillati</taxon>
        <taxon>Bacillota</taxon>
        <taxon>Clostridia</taxon>
        <taxon>Eubacteriales</taxon>
        <taxon>Clostridiaceae</taxon>
        <taxon>Clostridium</taxon>
    </lineage>
</organism>
<feature type="region of interest" description="Disordered" evidence="8">
    <location>
        <begin position="2028"/>
        <end position="2050"/>
    </location>
</feature>
<dbReference type="PROSITE" id="PS50978">
    <property type="entry name" value="NEAT"/>
    <property type="match status" value="9"/>
</dbReference>
<dbReference type="InterPro" id="IPR019931">
    <property type="entry name" value="LPXTG_anchor"/>
</dbReference>
<keyword evidence="6" id="KW-0677">Repeat</keyword>
<feature type="region of interest" description="Disordered" evidence="8">
    <location>
        <begin position="1817"/>
        <end position="1881"/>
    </location>
</feature>
<feature type="region of interest" description="Disordered" evidence="8">
    <location>
        <begin position="1669"/>
        <end position="1688"/>
    </location>
</feature>
<dbReference type="PANTHER" id="PTHR24366">
    <property type="entry name" value="IG(IMMUNOGLOBULIN) AND LRR(LEUCINE RICH REPEAT) DOMAINS"/>
    <property type="match status" value="1"/>
</dbReference>
<dbReference type="RefSeq" id="WP_072896933.1">
    <property type="nucleotide sequence ID" value="NZ_FQVM01000022.1"/>
</dbReference>
<dbReference type="PROSITE" id="PS51450">
    <property type="entry name" value="LRR"/>
    <property type="match status" value="7"/>
</dbReference>
<dbReference type="CDD" id="cd06920">
    <property type="entry name" value="NEAT"/>
    <property type="match status" value="8"/>
</dbReference>